<evidence type="ECO:0000259" key="1">
    <source>
        <dbReference type="Pfam" id="PF00134"/>
    </source>
</evidence>
<dbReference type="InterPro" id="IPR012388">
    <property type="entry name" value="CABLES1/2"/>
</dbReference>
<evidence type="ECO:0000313" key="3">
    <source>
        <dbReference type="Proteomes" id="UP001642464"/>
    </source>
</evidence>
<gene>
    <name evidence="2" type="ORF">SCF082_LOCUS35205</name>
</gene>
<dbReference type="PANTHER" id="PTHR22896">
    <property type="entry name" value="CDK5 AND ABL1 ENZYME SUBSTRATE 1"/>
    <property type="match status" value="1"/>
</dbReference>
<proteinExistence type="predicted"/>
<evidence type="ECO:0000313" key="2">
    <source>
        <dbReference type="EMBL" id="CAK9070996.1"/>
    </source>
</evidence>
<dbReference type="SUPFAM" id="SSF47954">
    <property type="entry name" value="Cyclin-like"/>
    <property type="match status" value="1"/>
</dbReference>
<feature type="non-terminal residue" evidence="2">
    <location>
        <position position="337"/>
    </location>
</feature>
<name>A0ABP0P5E1_9DINO</name>
<dbReference type="InterPro" id="IPR006671">
    <property type="entry name" value="Cyclin_N"/>
</dbReference>
<comment type="caution">
    <text evidence="2">The sequence shown here is derived from an EMBL/GenBank/DDBJ whole genome shotgun (WGS) entry which is preliminary data.</text>
</comment>
<dbReference type="EMBL" id="CAXAMM010033293">
    <property type="protein sequence ID" value="CAK9070996.1"/>
    <property type="molecule type" value="Genomic_DNA"/>
</dbReference>
<dbReference type="PANTHER" id="PTHR22896:SF0">
    <property type="entry name" value="CYCLIN N-TERMINAL DOMAIN-CONTAINING PROTEIN"/>
    <property type="match status" value="1"/>
</dbReference>
<feature type="domain" description="Cyclin N-terminal" evidence="1">
    <location>
        <begin position="208"/>
        <end position="298"/>
    </location>
</feature>
<dbReference type="Gene3D" id="1.10.472.10">
    <property type="entry name" value="Cyclin-like"/>
    <property type="match status" value="1"/>
</dbReference>
<organism evidence="2 3">
    <name type="scientific">Durusdinium trenchii</name>
    <dbReference type="NCBI Taxonomy" id="1381693"/>
    <lineage>
        <taxon>Eukaryota</taxon>
        <taxon>Sar</taxon>
        <taxon>Alveolata</taxon>
        <taxon>Dinophyceae</taxon>
        <taxon>Suessiales</taxon>
        <taxon>Symbiodiniaceae</taxon>
        <taxon>Durusdinium</taxon>
    </lineage>
</organism>
<reference evidence="2 3" key="1">
    <citation type="submission" date="2024-02" db="EMBL/GenBank/DDBJ databases">
        <authorList>
            <person name="Chen Y."/>
            <person name="Shah S."/>
            <person name="Dougan E. K."/>
            <person name="Thang M."/>
            <person name="Chan C."/>
        </authorList>
    </citation>
    <scope>NUCLEOTIDE SEQUENCE [LARGE SCALE GENOMIC DNA]</scope>
</reference>
<dbReference type="Proteomes" id="UP001642464">
    <property type="component" value="Unassembled WGS sequence"/>
</dbReference>
<protein>
    <submittedName>
        <fullName evidence="2">CDK5 and ABL1 enzyme substrate 1 (Interactor with CDK3 1) (Ik3-1)</fullName>
    </submittedName>
</protein>
<dbReference type="InterPro" id="IPR036915">
    <property type="entry name" value="Cyclin-like_sf"/>
</dbReference>
<accession>A0ABP0P5E1</accession>
<dbReference type="CDD" id="cd20556">
    <property type="entry name" value="CYCLIN_CABLES"/>
    <property type="match status" value="1"/>
</dbReference>
<dbReference type="Pfam" id="PF00134">
    <property type="entry name" value="Cyclin_N"/>
    <property type="match status" value="1"/>
</dbReference>
<sequence length="337" mass="38999">MGGNTRFTFVSERESPLVPPRTRTEREQSLLNQGIHDTSRIFLSWNKGYPAMAFSVIKYDEGAESKRRKKIKLSSVIMEMPRRRNEVPKILSDATWLKRREGVSYARYFDAEWAEVSGDKLDPAKRAEDESWDRDYLPETLDDPRIRQGKHRTVQALEGYFVSVLPYTKKKDLKAELNEVFHEQHPDLPAELTLSKIRNLKREALAHAKHLNLELSTIALAITYFEKLIFKGVVSKKNRKLVMSACVVLAYKFNEPPRPDMATLKDLLDDIERVQSLSPKQVLEAEFPVFGHLLFHLNAEKDHVLTHFSRLLKSTESTPTEYLGEDLAEFYFPDHNP</sequence>
<keyword evidence="3" id="KW-1185">Reference proteome</keyword>